<name>A0AA85B587_9TREM</name>
<dbReference type="GO" id="GO:0032956">
    <property type="term" value="P:regulation of actin cytoskeleton organization"/>
    <property type="evidence" value="ECO:0007669"/>
    <property type="project" value="TreeGrafter"/>
</dbReference>
<sequence>MTGSCQLVTKISDIELIFYGGGYVNFFTKPVDNLLRGFYDAFFLFRHQLMKNDYDNNLSLATGGFDHTIRMWQPSTGKYIQGFQHNESQVNALEFSRDGQYLAAGGYGRVRIYDVQGPATPFVMVSDFTKNVNTVGFNDTGNWMFAGAEDRVAKIIDWRAGGNLWITRIYQTSSSINTMLLHRNQHEILIGTKVTSLAAVNSAGQLIVWSLTGDSAWKPIEKHRQKVHPTYVLKVQFSPDSTLIATGGGDGKFNLLKTADFSLVTTRQGSPSGHHWVWDCAFSADSRFLLTATSDGVARLWNLETGEVPVEYKGHQRAITCMAFRDHSLKSM</sequence>
<evidence type="ECO:0000256" key="2">
    <source>
        <dbReference type="ARBA" id="ARBA00022574"/>
    </source>
</evidence>
<dbReference type="GO" id="GO:0031931">
    <property type="term" value="C:TORC1 complex"/>
    <property type="evidence" value="ECO:0007669"/>
    <property type="project" value="UniProtKB-UniRule"/>
</dbReference>
<comment type="subunit">
    <text evidence="5">Part of TORC1 complex. Part of the TORC2 complex.</text>
</comment>
<keyword evidence="2 4" id="KW-0853">WD repeat</keyword>
<evidence type="ECO:0000313" key="8">
    <source>
        <dbReference type="WBParaSite" id="SMTH1_28720.2"/>
    </source>
</evidence>
<comment type="similarity">
    <text evidence="1 5">Belongs to the WD repeat LST8 family.</text>
</comment>
<dbReference type="SMART" id="SM00320">
    <property type="entry name" value="WD40"/>
    <property type="match status" value="5"/>
</dbReference>
<dbReference type="PROSITE" id="PS50082">
    <property type="entry name" value="WD_REPEATS_2"/>
    <property type="match status" value="1"/>
</dbReference>
<dbReference type="Pfam" id="PF00400">
    <property type="entry name" value="WD40"/>
    <property type="match status" value="5"/>
</dbReference>
<keyword evidence="3 5" id="KW-0677">Repeat</keyword>
<dbReference type="WBParaSite" id="SMTH1_28720.2">
    <property type="protein sequence ID" value="SMTH1_28720.2"/>
    <property type="gene ID" value="SMTH1_28720"/>
</dbReference>
<evidence type="ECO:0000256" key="4">
    <source>
        <dbReference type="PROSITE-ProRule" id="PRU00221"/>
    </source>
</evidence>
<dbReference type="GO" id="GO:0031932">
    <property type="term" value="C:TORC2 complex"/>
    <property type="evidence" value="ECO:0007669"/>
    <property type="project" value="UniProtKB-UniRule"/>
</dbReference>
<keyword evidence="5" id="KW-0963">Cytoplasm</keyword>
<dbReference type="GO" id="GO:0031929">
    <property type="term" value="P:TOR signaling"/>
    <property type="evidence" value="ECO:0007669"/>
    <property type="project" value="UniProtKB-UniRule"/>
</dbReference>
<evidence type="ECO:0000313" key="6">
    <source>
        <dbReference type="Proteomes" id="UP000050791"/>
    </source>
</evidence>
<protein>
    <recommendedName>
        <fullName evidence="5">Target of rapamycin complex subunit lst8</fullName>
        <shortName evidence="5">TORC subunit lst8</shortName>
    </recommendedName>
</protein>
<dbReference type="Gene3D" id="2.130.10.10">
    <property type="entry name" value="YVTN repeat-like/Quinoprotein amine dehydrogenase"/>
    <property type="match status" value="2"/>
</dbReference>
<reference evidence="7 8" key="1">
    <citation type="submission" date="2023-11" db="UniProtKB">
        <authorList>
            <consortium name="WormBaseParasite"/>
        </authorList>
    </citation>
    <scope>IDENTIFICATION</scope>
</reference>
<evidence type="ECO:0000256" key="1">
    <source>
        <dbReference type="ARBA" id="ARBA00009890"/>
    </source>
</evidence>
<feature type="repeat" description="WD" evidence="4">
    <location>
        <begin position="281"/>
        <end position="311"/>
    </location>
</feature>
<dbReference type="SUPFAM" id="SSF50978">
    <property type="entry name" value="WD40 repeat-like"/>
    <property type="match status" value="1"/>
</dbReference>
<evidence type="ECO:0000256" key="3">
    <source>
        <dbReference type="ARBA" id="ARBA00022737"/>
    </source>
</evidence>
<dbReference type="PANTHER" id="PTHR19842:SF0">
    <property type="entry name" value="TARGET OF RAPAMYCIN COMPLEX SUBUNIT LST8"/>
    <property type="match status" value="1"/>
</dbReference>
<evidence type="ECO:0000256" key="5">
    <source>
        <dbReference type="RuleBase" id="RU369068"/>
    </source>
</evidence>
<dbReference type="PROSITE" id="PS00678">
    <property type="entry name" value="WD_REPEATS_1"/>
    <property type="match status" value="1"/>
</dbReference>
<dbReference type="Proteomes" id="UP000050791">
    <property type="component" value="Unassembled WGS sequence"/>
</dbReference>
<dbReference type="GO" id="GO:0005737">
    <property type="term" value="C:cytoplasm"/>
    <property type="evidence" value="ECO:0007669"/>
    <property type="project" value="UniProtKB-SubCell"/>
</dbReference>
<organism evidence="6 7">
    <name type="scientific">Schistosoma mattheei</name>
    <dbReference type="NCBI Taxonomy" id="31246"/>
    <lineage>
        <taxon>Eukaryota</taxon>
        <taxon>Metazoa</taxon>
        <taxon>Spiralia</taxon>
        <taxon>Lophotrochozoa</taxon>
        <taxon>Platyhelminthes</taxon>
        <taxon>Trematoda</taxon>
        <taxon>Digenea</taxon>
        <taxon>Strigeidida</taxon>
        <taxon>Schistosomatoidea</taxon>
        <taxon>Schistosomatidae</taxon>
        <taxon>Schistosoma</taxon>
    </lineage>
</organism>
<dbReference type="InterPro" id="IPR036322">
    <property type="entry name" value="WD40_repeat_dom_sf"/>
</dbReference>
<accession>A0AA85B587</accession>
<comment type="function">
    <text evidence="5">Subunit of TORC1 and TORC2, which regulate cell growth and survival in response to nutrient and hormonal signals.</text>
</comment>
<dbReference type="InterPro" id="IPR001680">
    <property type="entry name" value="WD40_rpt"/>
</dbReference>
<dbReference type="WBParaSite" id="SMTH1_28720.1">
    <property type="protein sequence ID" value="SMTH1_28720.1"/>
    <property type="gene ID" value="SMTH1_28720"/>
</dbReference>
<proteinExistence type="inferred from homology"/>
<dbReference type="AlphaFoldDB" id="A0AA85B587"/>
<dbReference type="PANTHER" id="PTHR19842">
    <property type="entry name" value="G BETA-LIKE PROTEIN GBL"/>
    <property type="match status" value="1"/>
</dbReference>
<dbReference type="InterPro" id="IPR037588">
    <property type="entry name" value="MLST8"/>
</dbReference>
<evidence type="ECO:0000313" key="7">
    <source>
        <dbReference type="WBParaSite" id="SMTH1_28720.1"/>
    </source>
</evidence>
<dbReference type="InterPro" id="IPR015943">
    <property type="entry name" value="WD40/YVTN_repeat-like_dom_sf"/>
</dbReference>
<comment type="subcellular location">
    <subcellularLocation>
        <location evidence="5">Cytoplasm</location>
    </subcellularLocation>
</comment>
<dbReference type="InterPro" id="IPR019775">
    <property type="entry name" value="WD40_repeat_CS"/>
</dbReference>